<accession>A0A0F9B7B7</accession>
<protein>
    <submittedName>
        <fullName evidence="1">Uncharacterized protein</fullName>
    </submittedName>
</protein>
<reference evidence="1" key="1">
    <citation type="journal article" date="2015" name="Nature">
        <title>Complex archaea that bridge the gap between prokaryotes and eukaryotes.</title>
        <authorList>
            <person name="Spang A."/>
            <person name="Saw J.H."/>
            <person name="Jorgensen S.L."/>
            <person name="Zaremba-Niedzwiedzka K."/>
            <person name="Martijn J."/>
            <person name="Lind A.E."/>
            <person name="van Eijk R."/>
            <person name="Schleper C."/>
            <person name="Guy L."/>
            <person name="Ettema T.J."/>
        </authorList>
    </citation>
    <scope>NUCLEOTIDE SEQUENCE</scope>
</reference>
<dbReference type="EMBL" id="LAZR01053607">
    <property type="protein sequence ID" value="KKK80381.1"/>
    <property type="molecule type" value="Genomic_DNA"/>
</dbReference>
<evidence type="ECO:0000313" key="1">
    <source>
        <dbReference type="EMBL" id="KKK80381.1"/>
    </source>
</evidence>
<gene>
    <name evidence="1" type="ORF">LCGC14_2824080</name>
</gene>
<organism evidence="1">
    <name type="scientific">marine sediment metagenome</name>
    <dbReference type="NCBI Taxonomy" id="412755"/>
    <lineage>
        <taxon>unclassified sequences</taxon>
        <taxon>metagenomes</taxon>
        <taxon>ecological metagenomes</taxon>
    </lineage>
</organism>
<proteinExistence type="predicted"/>
<sequence length="72" mass="8492">MIIIEGETRQLIEEYIDYGFLFKAITKYVNSGEELRMWWEDKQLCMKLGDSPILKGNKVTMDGLIQLVEKDY</sequence>
<comment type="caution">
    <text evidence="1">The sequence shown here is derived from an EMBL/GenBank/DDBJ whole genome shotgun (WGS) entry which is preliminary data.</text>
</comment>
<name>A0A0F9B7B7_9ZZZZ</name>
<dbReference type="AlphaFoldDB" id="A0A0F9B7B7"/>